<proteinExistence type="predicted"/>
<name>A0A0A9I242_ARUDO</name>
<feature type="transmembrane region" description="Helical" evidence="1">
    <location>
        <begin position="20"/>
        <end position="42"/>
    </location>
</feature>
<reference evidence="2" key="2">
    <citation type="journal article" date="2015" name="Data Brief">
        <title>Shoot transcriptome of the giant reed, Arundo donax.</title>
        <authorList>
            <person name="Barrero R.A."/>
            <person name="Guerrero F.D."/>
            <person name="Moolhuijzen P."/>
            <person name="Goolsby J.A."/>
            <person name="Tidwell J."/>
            <person name="Bellgard S.E."/>
            <person name="Bellgard M.I."/>
        </authorList>
    </citation>
    <scope>NUCLEOTIDE SEQUENCE</scope>
    <source>
        <tissue evidence="2">Shoot tissue taken approximately 20 cm above the soil surface</tissue>
    </source>
</reference>
<reference evidence="2" key="1">
    <citation type="submission" date="2014-09" db="EMBL/GenBank/DDBJ databases">
        <authorList>
            <person name="Magalhaes I.L.F."/>
            <person name="Oliveira U."/>
            <person name="Santos F.R."/>
            <person name="Vidigal T.H.D.A."/>
            <person name="Brescovit A.D."/>
            <person name="Santos A.J."/>
        </authorList>
    </citation>
    <scope>NUCLEOTIDE SEQUENCE</scope>
    <source>
        <tissue evidence="2">Shoot tissue taken approximately 20 cm above the soil surface</tissue>
    </source>
</reference>
<evidence type="ECO:0000256" key="1">
    <source>
        <dbReference type="SAM" id="Phobius"/>
    </source>
</evidence>
<accession>A0A0A9I242</accession>
<evidence type="ECO:0000313" key="2">
    <source>
        <dbReference type="EMBL" id="JAE39238.1"/>
    </source>
</evidence>
<keyword evidence="1" id="KW-1133">Transmembrane helix</keyword>
<dbReference type="AlphaFoldDB" id="A0A0A9I242"/>
<dbReference type="EMBL" id="GBRH01158658">
    <property type="protein sequence ID" value="JAE39238.1"/>
    <property type="molecule type" value="Transcribed_RNA"/>
</dbReference>
<protein>
    <submittedName>
        <fullName evidence="2">Uncharacterized protein</fullName>
    </submittedName>
</protein>
<keyword evidence="1" id="KW-0472">Membrane</keyword>
<sequence length="46" mass="5237">MMPHSLSLRLATQVYRLERLVFFLSCSKVLFACTCLSISFIVTPVD</sequence>
<keyword evidence="1" id="KW-0812">Transmembrane</keyword>
<organism evidence="2">
    <name type="scientific">Arundo donax</name>
    <name type="common">Giant reed</name>
    <name type="synonym">Donax arundinaceus</name>
    <dbReference type="NCBI Taxonomy" id="35708"/>
    <lineage>
        <taxon>Eukaryota</taxon>
        <taxon>Viridiplantae</taxon>
        <taxon>Streptophyta</taxon>
        <taxon>Embryophyta</taxon>
        <taxon>Tracheophyta</taxon>
        <taxon>Spermatophyta</taxon>
        <taxon>Magnoliopsida</taxon>
        <taxon>Liliopsida</taxon>
        <taxon>Poales</taxon>
        <taxon>Poaceae</taxon>
        <taxon>PACMAD clade</taxon>
        <taxon>Arundinoideae</taxon>
        <taxon>Arundineae</taxon>
        <taxon>Arundo</taxon>
    </lineage>
</organism>